<accession>A0A1R2AW29</accession>
<protein>
    <submittedName>
        <fullName evidence="1">Uncharacterized protein</fullName>
    </submittedName>
</protein>
<keyword evidence="2" id="KW-1185">Reference proteome</keyword>
<dbReference type="EMBL" id="MPUH01001305">
    <property type="protein sequence ID" value="OMJ68600.1"/>
    <property type="molecule type" value="Genomic_DNA"/>
</dbReference>
<gene>
    <name evidence="1" type="ORF">SteCoe_33903</name>
</gene>
<reference evidence="1 2" key="1">
    <citation type="submission" date="2016-11" db="EMBL/GenBank/DDBJ databases">
        <title>The macronuclear genome of Stentor coeruleus: a giant cell with tiny introns.</title>
        <authorList>
            <person name="Slabodnick M."/>
            <person name="Ruby J.G."/>
            <person name="Reiff S.B."/>
            <person name="Swart E.C."/>
            <person name="Gosai S."/>
            <person name="Prabakaran S."/>
            <person name="Witkowska E."/>
            <person name="Larue G.E."/>
            <person name="Fisher S."/>
            <person name="Freeman R.M."/>
            <person name="Gunawardena J."/>
            <person name="Chu W."/>
            <person name="Stover N.A."/>
            <person name="Gregory B.D."/>
            <person name="Nowacki M."/>
            <person name="Derisi J."/>
            <person name="Roy S.W."/>
            <person name="Marshall W.F."/>
            <person name="Sood P."/>
        </authorList>
    </citation>
    <scope>NUCLEOTIDE SEQUENCE [LARGE SCALE GENOMIC DNA]</scope>
    <source>
        <strain evidence="1">WM001</strain>
    </source>
</reference>
<dbReference type="OrthoDB" id="10447572at2759"/>
<dbReference type="Proteomes" id="UP000187209">
    <property type="component" value="Unassembled WGS sequence"/>
</dbReference>
<evidence type="ECO:0000313" key="1">
    <source>
        <dbReference type="EMBL" id="OMJ68600.1"/>
    </source>
</evidence>
<dbReference type="AlphaFoldDB" id="A0A1R2AW29"/>
<name>A0A1R2AW29_9CILI</name>
<evidence type="ECO:0000313" key="2">
    <source>
        <dbReference type="Proteomes" id="UP000187209"/>
    </source>
</evidence>
<sequence>MLSRALRSAVLYRAFSGGSDPYWLHLHEQPDKYAKYAHLHWHTVDELERGKYAKLRSKSEFGSHVAEDPANVEWFPELGDYKYMDKDTRDTVYEYYMRWENEFQTFLESNIDYALDGDHKLIEGVREAILSVLKPQQIQEATALTKKIIEEYKTAGVPLTRNAVQAKVNLFLLKSLSKHQAHELKHAMFMYLDYFGCGLPMNEEW</sequence>
<proteinExistence type="predicted"/>
<comment type="caution">
    <text evidence="1">The sequence shown here is derived from an EMBL/GenBank/DDBJ whole genome shotgun (WGS) entry which is preliminary data.</text>
</comment>
<organism evidence="1 2">
    <name type="scientific">Stentor coeruleus</name>
    <dbReference type="NCBI Taxonomy" id="5963"/>
    <lineage>
        <taxon>Eukaryota</taxon>
        <taxon>Sar</taxon>
        <taxon>Alveolata</taxon>
        <taxon>Ciliophora</taxon>
        <taxon>Postciliodesmatophora</taxon>
        <taxon>Heterotrichea</taxon>
        <taxon>Heterotrichida</taxon>
        <taxon>Stentoridae</taxon>
        <taxon>Stentor</taxon>
    </lineage>
</organism>